<accession>A0A345BUI6</accession>
<dbReference type="KEGG" id="rue:DT065_00365"/>
<dbReference type="OrthoDB" id="9765386at2"/>
<dbReference type="Proteomes" id="UP000252100">
    <property type="component" value="Chromosome"/>
</dbReference>
<sequence>MPDNREYWAEREREQSLIERQRDDEVMEEITRHYEDAADEADKEITRIYQRYADREEMSLADAKKSVESTDIRDLEEKAERYVQSRDFSPQANAEMRKYNSRMRASRLELMQMYADLEVSRANGLSEIEVEARLEEIARSEVRRQSGILGETIRLSGAEMEEIVRYRFHGEYFSDRIWQNKDIMIDNLNRNLRRDITRGLGPREMARNMRNEIGNSVYNTERIMRTESARTQIQSTKKSFEDVGIEEYEWISEVDSCDICADLDGQVFKVRDLEPGTSAPPEHPNCRCAILNVIPDDW</sequence>
<dbReference type="NCBIfam" id="TIGR01641">
    <property type="entry name" value="phageSPP1_gp7"/>
    <property type="match status" value="1"/>
</dbReference>
<feature type="domain" description="Phage head morphogenesis" evidence="1">
    <location>
        <begin position="187"/>
        <end position="290"/>
    </location>
</feature>
<evidence type="ECO:0000313" key="2">
    <source>
        <dbReference type="EMBL" id="AXF54617.1"/>
    </source>
</evidence>
<evidence type="ECO:0000259" key="1">
    <source>
        <dbReference type="Pfam" id="PF04233"/>
    </source>
</evidence>
<organism evidence="2 3">
    <name type="scientific">Salicibibacter kimchii</name>
    <dbReference type="NCBI Taxonomy" id="2099786"/>
    <lineage>
        <taxon>Bacteria</taxon>
        <taxon>Bacillati</taxon>
        <taxon>Bacillota</taxon>
        <taxon>Bacilli</taxon>
        <taxon>Bacillales</taxon>
        <taxon>Bacillaceae</taxon>
        <taxon>Salicibibacter</taxon>
    </lineage>
</organism>
<dbReference type="InterPro" id="IPR006528">
    <property type="entry name" value="Phage_head_morphogenesis_dom"/>
</dbReference>
<gene>
    <name evidence="2" type="ORF">DT065_00365</name>
</gene>
<evidence type="ECO:0000313" key="3">
    <source>
        <dbReference type="Proteomes" id="UP000252100"/>
    </source>
</evidence>
<keyword evidence="3" id="KW-1185">Reference proteome</keyword>
<dbReference type="Pfam" id="PF04233">
    <property type="entry name" value="Phage_Mu_F"/>
    <property type="match status" value="1"/>
</dbReference>
<dbReference type="AlphaFoldDB" id="A0A345BUI6"/>
<reference evidence="2 3" key="1">
    <citation type="journal article" date="2018" name="J. Microbiol.">
        <title>Salicibibacter kimchii gen. nov., sp. nov., a moderately halophilic and alkalitolerant bacterium in the family Bacillaceae, isolated from kimchi.</title>
        <authorList>
            <person name="Jang J.Y."/>
            <person name="Oh Y.J."/>
            <person name="Lim S.K."/>
            <person name="Park H.K."/>
            <person name="Lee C."/>
            <person name="Kim J.Y."/>
            <person name="Lee M.A."/>
            <person name="Choi H.J."/>
        </authorList>
    </citation>
    <scope>NUCLEOTIDE SEQUENCE [LARGE SCALE GENOMIC DNA]</scope>
    <source>
        <strain evidence="2 3">NKC1-1</strain>
    </source>
</reference>
<protein>
    <recommendedName>
        <fullName evidence="1">Phage head morphogenesis domain-containing protein</fullName>
    </recommendedName>
</protein>
<dbReference type="EMBL" id="CP031092">
    <property type="protein sequence ID" value="AXF54617.1"/>
    <property type="molecule type" value="Genomic_DNA"/>
</dbReference>
<name>A0A345BUI6_9BACI</name>
<proteinExistence type="predicted"/>
<dbReference type="RefSeq" id="WP_114369869.1">
    <property type="nucleotide sequence ID" value="NZ_CP031092.1"/>
</dbReference>